<name>A0A9E7IBL7_9LILI</name>
<accession>A0A9E7IBL7</accession>
<protein>
    <submittedName>
        <fullName evidence="2">Uncharacterized protein</fullName>
    </submittedName>
</protein>
<feature type="compositionally biased region" description="Basic residues" evidence="1">
    <location>
        <begin position="105"/>
        <end position="115"/>
    </location>
</feature>
<dbReference type="EMBL" id="CP097511">
    <property type="protein sequence ID" value="URE48914.1"/>
    <property type="molecule type" value="Genomic_DNA"/>
</dbReference>
<keyword evidence="3" id="KW-1185">Reference proteome</keyword>
<evidence type="ECO:0000256" key="1">
    <source>
        <dbReference type="SAM" id="MobiDB-lite"/>
    </source>
</evidence>
<dbReference type="OrthoDB" id="1924320at2759"/>
<proteinExistence type="predicted"/>
<organism evidence="2 3">
    <name type="scientific">Musa troglodytarum</name>
    <name type="common">fe'i banana</name>
    <dbReference type="NCBI Taxonomy" id="320322"/>
    <lineage>
        <taxon>Eukaryota</taxon>
        <taxon>Viridiplantae</taxon>
        <taxon>Streptophyta</taxon>
        <taxon>Embryophyta</taxon>
        <taxon>Tracheophyta</taxon>
        <taxon>Spermatophyta</taxon>
        <taxon>Magnoliopsida</taxon>
        <taxon>Liliopsida</taxon>
        <taxon>Zingiberales</taxon>
        <taxon>Musaceae</taxon>
        <taxon>Musa</taxon>
    </lineage>
</organism>
<sequence>MLSYRGGESKESQISGAVQEVWWWQKKEKLCSSKQGDSKSHRIDAWHKRDGLVWTLRPMSLHGSEASDMGLTAIGHWNACREDHVSVWFGARRTRTTLRGPSHCSRPHGRSRRGGGKPDSSGQATTVVALLPSDCGRWPVHEPPSNTWVLRPGLVLSCRRTRAVEAQCPRARPLMPSLPPPLVGPHSLVGPEDPQPKP</sequence>
<dbReference type="Proteomes" id="UP001055439">
    <property type="component" value="Chromosome 9"/>
</dbReference>
<dbReference type="AlphaFoldDB" id="A0A9E7IBL7"/>
<feature type="region of interest" description="Disordered" evidence="1">
    <location>
        <begin position="171"/>
        <end position="198"/>
    </location>
</feature>
<evidence type="ECO:0000313" key="3">
    <source>
        <dbReference type="Proteomes" id="UP001055439"/>
    </source>
</evidence>
<evidence type="ECO:0000313" key="2">
    <source>
        <dbReference type="EMBL" id="URE48914.1"/>
    </source>
</evidence>
<gene>
    <name evidence="2" type="ORF">MUK42_33114</name>
</gene>
<reference evidence="2" key="1">
    <citation type="submission" date="2022-05" db="EMBL/GenBank/DDBJ databases">
        <title>The Musa troglodytarum L. genome provides insights into the mechanism of non-climacteric behaviour and enrichment of carotenoids.</title>
        <authorList>
            <person name="Wang J."/>
        </authorList>
    </citation>
    <scope>NUCLEOTIDE SEQUENCE</scope>
    <source>
        <tissue evidence="2">Leaf</tissue>
    </source>
</reference>
<feature type="region of interest" description="Disordered" evidence="1">
    <location>
        <begin position="98"/>
        <end position="123"/>
    </location>
</feature>